<accession>A0A0V0GWA2</accession>
<feature type="non-terminal residue" evidence="1">
    <location>
        <position position="1"/>
    </location>
</feature>
<name>A0A0V0GWA2_SOLCH</name>
<organism evidence="1">
    <name type="scientific">Solanum chacoense</name>
    <name type="common">Chaco potato</name>
    <dbReference type="NCBI Taxonomy" id="4108"/>
    <lineage>
        <taxon>Eukaryota</taxon>
        <taxon>Viridiplantae</taxon>
        <taxon>Streptophyta</taxon>
        <taxon>Embryophyta</taxon>
        <taxon>Tracheophyta</taxon>
        <taxon>Spermatophyta</taxon>
        <taxon>Magnoliopsida</taxon>
        <taxon>eudicotyledons</taxon>
        <taxon>Gunneridae</taxon>
        <taxon>Pentapetalae</taxon>
        <taxon>asterids</taxon>
        <taxon>lamiids</taxon>
        <taxon>Solanales</taxon>
        <taxon>Solanaceae</taxon>
        <taxon>Solanoideae</taxon>
        <taxon>Solaneae</taxon>
        <taxon>Solanum</taxon>
    </lineage>
</organism>
<protein>
    <submittedName>
        <fullName evidence="1">Putative ovule protein</fullName>
    </submittedName>
</protein>
<evidence type="ECO:0000313" key="1">
    <source>
        <dbReference type="EMBL" id="JAP11510.1"/>
    </source>
</evidence>
<dbReference type="EMBL" id="GEDG01031202">
    <property type="protein sequence ID" value="JAP11510.1"/>
    <property type="molecule type" value="Transcribed_RNA"/>
</dbReference>
<sequence>RGIFASFSELLNLKIWENILSRSSFSFLNLQFNSLKGRISWSSFFLNYTIQLRKKSSLQQACNLSEILNQTHSLWLTKTNGTIGHGEISMFSLFYQ</sequence>
<dbReference type="AlphaFoldDB" id="A0A0V0GWA2"/>
<proteinExistence type="predicted"/>
<reference evidence="1" key="1">
    <citation type="submission" date="2015-12" db="EMBL/GenBank/DDBJ databases">
        <title>Gene expression during late stages of embryo sac development: a critical building block for successful pollen-pistil interactions.</title>
        <authorList>
            <person name="Liu Y."/>
            <person name="Joly V."/>
            <person name="Sabar M."/>
            <person name="Matton D.P."/>
        </authorList>
    </citation>
    <scope>NUCLEOTIDE SEQUENCE</scope>
</reference>